<dbReference type="EnsemblMetazoa" id="GBRI008552-RA">
    <property type="protein sequence ID" value="GBRI008552-PA"/>
    <property type="gene ID" value="GBRI008552"/>
</dbReference>
<evidence type="ECO:0000256" key="2">
    <source>
        <dbReference type="ARBA" id="ARBA00053344"/>
    </source>
</evidence>
<dbReference type="PROSITE" id="PS00514">
    <property type="entry name" value="FIBRINOGEN_C_1"/>
    <property type="match status" value="1"/>
</dbReference>
<dbReference type="InterPro" id="IPR020837">
    <property type="entry name" value="Fibrinogen_CS"/>
</dbReference>
<dbReference type="FunFam" id="3.90.215.10:FF:000001">
    <property type="entry name" value="Tenascin isoform 1"/>
    <property type="match status" value="1"/>
</dbReference>
<name>A0A1A9W738_9MUSC</name>
<dbReference type="VEuPathDB" id="VectorBase:GBRI008552"/>
<evidence type="ECO:0000256" key="3">
    <source>
        <dbReference type="SAM" id="SignalP"/>
    </source>
</evidence>
<keyword evidence="1" id="KW-1015">Disulfide bond</keyword>
<dbReference type="Gene3D" id="3.90.215.10">
    <property type="entry name" value="Gamma Fibrinogen, chain A, domain 1"/>
    <property type="match status" value="1"/>
</dbReference>
<keyword evidence="3" id="KW-0732">Signal</keyword>
<comment type="function">
    <text evidence="2">Lectin involved in innate immunity. Agglutinates all types of human erythrocytes, Gram-positive and Gram-negative bacteria. Has a stronger agglutinating activity towards Gram-negative bacteria than towards Gram-positive bacteria. Specifically recognizes acetyl group-containing substances on agglutinated cells. The hemagglutinating activity was inhibited by EDTA, acetyl group-containing mono- and disaccharides, N-acetyl derivatives of amino acids, other acetyl group-containing substances, propionamide and benzamide. Enhances the antimicrobial activity of big defensin against Gram-positive bacteria but not against Gram-negative bacteria.</text>
</comment>
<reference evidence="6" key="1">
    <citation type="submission" date="2014-03" db="EMBL/GenBank/DDBJ databases">
        <authorList>
            <person name="Aksoy S."/>
            <person name="Warren W."/>
            <person name="Wilson R.K."/>
        </authorList>
    </citation>
    <scope>NUCLEOTIDE SEQUENCE [LARGE SCALE GENOMIC DNA]</scope>
    <source>
        <strain evidence="6">IAEA</strain>
    </source>
</reference>
<evidence type="ECO:0000259" key="4">
    <source>
        <dbReference type="PROSITE" id="PS51406"/>
    </source>
</evidence>
<sequence>MNYGTYFLSLIWLWRVCTALNSSDEEVPMCGYILNQLDVMKANNEIFKLRFEMLENRLQQFQKLFESNFQTVTSMNENTYRLLQLQHTETLPPLKNFDEILMKQYEKVSEIHISIQNLEDKISKNDEMLSKTLTTELTILKSWSDELNKTEHRILHKVRSLLNDTQQTILQGVTGQSKSLQNITDVLIKRIDQQLTEESRRLERIQENQISLNMLNDGLKRMATSHTVYVHFDEQRLTCWADSSGHAIPTNCAEYNSKYCWNSICRIKPLKYDRESFLVACNEKTDGGGWTIIQRRINGSVDFYRDWAEYKKGFGHIEGEYWIGLDRLHALTNNQGTYELQIILRDFDNVTKYAKYDQFIVSSESEKYSLKDTGKYSGNAGNSFGSHKSYPFSTKDQDNDKAANYSCAQGKHGAWWYESCQWSNLNGFYYPNGTVINGRTGTGINWGEFHGFNYSMKFVQMMIRPRTL</sequence>
<dbReference type="GO" id="GO:0005615">
    <property type="term" value="C:extracellular space"/>
    <property type="evidence" value="ECO:0007669"/>
    <property type="project" value="TreeGrafter"/>
</dbReference>
<dbReference type="AlphaFoldDB" id="A0A1A9W738"/>
<dbReference type="GO" id="GO:0030246">
    <property type="term" value="F:carbohydrate binding"/>
    <property type="evidence" value="ECO:0007669"/>
    <property type="project" value="UniProtKB-ARBA"/>
</dbReference>
<dbReference type="SMART" id="SM00186">
    <property type="entry name" value="FBG"/>
    <property type="match status" value="1"/>
</dbReference>
<organism evidence="5 6">
    <name type="scientific">Glossina brevipalpis</name>
    <dbReference type="NCBI Taxonomy" id="37001"/>
    <lineage>
        <taxon>Eukaryota</taxon>
        <taxon>Metazoa</taxon>
        <taxon>Ecdysozoa</taxon>
        <taxon>Arthropoda</taxon>
        <taxon>Hexapoda</taxon>
        <taxon>Insecta</taxon>
        <taxon>Pterygota</taxon>
        <taxon>Neoptera</taxon>
        <taxon>Endopterygota</taxon>
        <taxon>Diptera</taxon>
        <taxon>Brachycera</taxon>
        <taxon>Muscomorpha</taxon>
        <taxon>Hippoboscoidea</taxon>
        <taxon>Glossinidae</taxon>
        <taxon>Glossina</taxon>
    </lineage>
</organism>
<dbReference type="STRING" id="37001.A0A1A9W738"/>
<evidence type="ECO:0000313" key="5">
    <source>
        <dbReference type="EnsemblMetazoa" id="GBRI008552-PA"/>
    </source>
</evidence>
<dbReference type="PROSITE" id="PS51406">
    <property type="entry name" value="FIBRINOGEN_C_2"/>
    <property type="match status" value="1"/>
</dbReference>
<dbReference type="InterPro" id="IPR002181">
    <property type="entry name" value="Fibrinogen_a/b/g_C_dom"/>
</dbReference>
<reference evidence="5" key="2">
    <citation type="submission" date="2020-05" db="UniProtKB">
        <authorList>
            <consortium name="EnsemblMetazoa"/>
        </authorList>
    </citation>
    <scope>IDENTIFICATION</scope>
    <source>
        <strain evidence="5">IAEA</strain>
    </source>
</reference>
<evidence type="ECO:0000256" key="1">
    <source>
        <dbReference type="ARBA" id="ARBA00023157"/>
    </source>
</evidence>
<dbReference type="Pfam" id="PF00147">
    <property type="entry name" value="Fibrinogen_C"/>
    <property type="match status" value="1"/>
</dbReference>
<protein>
    <recommendedName>
        <fullName evidence="4">Fibrinogen C-terminal domain-containing protein</fullName>
    </recommendedName>
</protein>
<feature type="domain" description="Fibrinogen C-terminal" evidence="4">
    <location>
        <begin position="243"/>
        <end position="467"/>
    </location>
</feature>
<dbReference type="Proteomes" id="UP000091820">
    <property type="component" value="Unassembled WGS sequence"/>
</dbReference>
<accession>A0A1A9W738</accession>
<feature type="chain" id="PRO_5008400050" description="Fibrinogen C-terminal domain-containing protein" evidence="3">
    <location>
        <begin position="20"/>
        <end position="468"/>
    </location>
</feature>
<evidence type="ECO:0000313" key="6">
    <source>
        <dbReference type="Proteomes" id="UP000091820"/>
    </source>
</evidence>
<keyword evidence="6" id="KW-1185">Reference proteome</keyword>
<dbReference type="InterPro" id="IPR050373">
    <property type="entry name" value="Fibrinogen_C-term_domain"/>
</dbReference>
<dbReference type="PANTHER" id="PTHR19143">
    <property type="entry name" value="FIBRINOGEN/TENASCIN/ANGIOPOEITIN"/>
    <property type="match status" value="1"/>
</dbReference>
<dbReference type="InterPro" id="IPR014716">
    <property type="entry name" value="Fibrinogen_a/b/g_C_1"/>
</dbReference>
<dbReference type="SUPFAM" id="SSF56496">
    <property type="entry name" value="Fibrinogen C-terminal domain-like"/>
    <property type="match status" value="1"/>
</dbReference>
<proteinExistence type="predicted"/>
<dbReference type="InterPro" id="IPR036056">
    <property type="entry name" value="Fibrinogen-like_C"/>
</dbReference>
<dbReference type="CDD" id="cd00087">
    <property type="entry name" value="FReD"/>
    <property type="match status" value="1"/>
</dbReference>
<feature type="signal peptide" evidence="3">
    <location>
        <begin position="1"/>
        <end position="19"/>
    </location>
</feature>